<dbReference type="SUPFAM" id="SSF47336">
    <property type="entry name" value="ACP-like"/>
    <property type="match status" value="1"/>
</dbReference>
<evidence type="ECO:0000313" key="5">
    <source>
        <dbReference type="EMBL" id="CZR66659.1"/>
    </source>
</evidence>
<evidence type="ECO:0000256" key="1">
    <source>
        <dbReference type="ARBA" id="ARBA00022450"/>
    </source>
</evidence>
<dbReference type="Gene3D" id="3.30.559.10">
    <property type="entry name" value="Chloramphenicol acetyltransferase-like domain"/>
    <property type="match status" value="1"/>
</dbReference>
<dbReference type="Proteomes" id="UP000184330">
    <property type="component" value="Unassembled WGS sequence"/>
</dbReference>
<keyword evidence="6" id="KW-1185">Reference proteome</keyword>
<dbReference type="InterPro" id="IPR001242">
    <property type="entry name" value="Condensation_dom"/>
</dbReference>
<sequence>MDNISAFTEKNGVTWAWFTPSFLRTLRPQEVPGLVTIAVGELLIEGSILAQGYLDEPEKTATAFIQSPKWTTRFQSLGHPRTFYRTGDLVQYNAHGTIRYIGRNDSQVKINGRRTELGVVENHSNSISGAFDVIVVAATPKDGQHELVLAAFLAPKEDSGESLSTSETCKTKILPITDDVSTDIQRIKVHLSGTLPSYMVPSIFVPISGIPLTVTGKMDQLFLRKMISNRLRAEPVGATHETVAGDTSLTGPELAIRSLVANAFTFDPATIDMHQNFMQLGGDSLVAIKLISIGRRNELVLTVEQLLTASSLLELAKFLKHDTSIASKSFPFEHFKDTEKPAHVLASAIEQCNVSKDQIEDIYPTTGFQANFMFKNGFHLGMYAGRFVYRLPSNIDPPRFRRARKTTINATPILRSRLVQASQGEVFQVVIDYLPEWTTYPSLDNLPGQELGKDYRFGRPLLYLATAGTSDLNDGVVHFILEIQHALYDGFSFSHVLEQAQAAYEGQDLVESKFSPFVRYLQKQDMATAKRFWDQELLGTKAIPFPTMPSPEHVPVAAIPGSTCP</sequence>
<dbReference type="SUPFAM" id="SSF56801">
    <property type="entry name" value="Acetyl-CoA synthetase-like"/>
    <property type="match status" value="1"/>
</dbReference>
<accession>A0A1L7XNP8</accession>
<protein>
    <recommendedName>
        <fullName evidence="4">Carrier domain-containing protein</fullName>
    </recommendedName>
</protein>
<dbReference type="GO" id="GO:0031177">
    <property type="term" value="F:phosphopantetheine binding"/>
    <property type="evidence" value="ECO:0007669"/>
    <property type="project" value="TreeGrafter"/>
</dbReference>
<name>A0A1L7XNP8_9HELO</name>
<dbReference type="Gene3D" id="3.30.300.30">
    <property type="match status" value="1"/>
</dbReference>
<dbReference type="GO" id="GO:0043041">
    <property type="term" value="P:amino acid activation for nonribosomal peptide biosynthetic process"/>
    <property type="evidence" value="ECO:0007669"/>
    <property type="project" value="TreeGrafter"/>
</dbReference>
<dbReference type="EMBL" id="FJOG01000039">
    <property type="protein sequence ID" value="CZR66659.1"/>
    <property type="molecule type" value="Genomic_DNA"/>
</dbReference>
<dbReference type="Pfam" id="PF00668">
    <property type="entry name" value="Condensation"/>
    <property type="match status" value="1"/>
</dbReference>
<feature type="domain" description="Carrier" evidence="4">
    <location>
        <begin position="247"/>
        <end position="323"/>
    </location>
</feature>
<evidence type="ECO:0000256" key="2">
    <source>
        <dbReference type="ARBA" id="ARBA00022553"/>
    </source>
</evidence>
<dbReference type="STRING" id="576137.A0A1L7XNP8"/>
<dbReference type="GO" id="GO:0016874">
    <property type="term" value="F:ligase activity"/>
    <property type="evidence" value="ECO:0007669"/>
    <property type="project" value="UniProtKB-KW"/>
</dbReference>
<dbReference type="InterPro" id="IPR045851">
    <property type="entry name" value="AMP-bd_C_sf"/>
</dbReference>
<dbReference type="InterPro" id="IPR023213">
    <property type="entry name" value="CAT-like_dom_sf"/>
</dbReference>
<evidence type="ECO:0000313" key="6">
    <source>
        <dbReference type="Proteomes" id="UP000184330"/>
    </source>
</evidence>
<dbReference type="OrthoDB" id="416786at2759"/>
<dbReference type="GO" id="GO:0005737">
    <property type="term" value="C:cytoplasm"/>
    <property type="evidence" value="ECO:0007669"/>
    <property type="project" value="TreeGrafter"/>
</dbReference>
<keyword evidence="3" id="KW-0436">Ligase</keyword>
<evidence type="ECO:0000256" key="3">
    <source>
        <dbReference type="ARBA" id="ARBA00022598"/>
    </source>
</evidence>
<dbReference type="Gene3D" id="1.10.1200.10">
    <property type="entry name" value="ACP-like"/>
    <property type="match status" value="1"/>
</dbReference>
<evidence type="ECO:0000259" key="4">
    <source>
        <dbReference type="PROSITE" id="PS50075"/>
    </source>
</evidence>
<dbReference type="PANTHER" id="PTHR45527">
    <property type="entry name" value="NONRIBOSOMAL PEPTIDE SYNTHETASE"/>
    <property type="match status" value="1"/>
</dbReference>
<dbReference type="AlphaFoldDB" id="A0A1L7XNP8"/>
<dbReference type="PANTHER" id="PTHR45527:SF1">
    <property type="entry name" value="FATTY ACID SYNTHASE"/>
    <property type="match status" value="1"/>
</dbReference>
<dbReference type="Gene3D" id="2.30.38.10">
    <property type="entry name" value="Luciferase, Domain 3"/>
    <property type="match status" value="1"/>
</dbReference>
<dbReference type="SUPFAM" id="SSF52777">
    <property type="entry name" value="CoA-dependent acyltransferases"/>
    <property type="match status" value="1"/>
</dbReference>
<dbReference type="InterPro" id="IPR009081">
    <property type="entry name" value="PP-bd_ACP"/>
</dbReference>
<dbReference type="InterPro" id="IPR036736">
    <property type="entry name" value="ACP-like_sf"/>
</dbReference>
<keyword evidence="2" id="KW-0597">Phosphoprotein</keyword>
<keyword evidence="1" id="KW-0596">Phosphopantetheine</keyword>
<dbReference type="GO" id="GO:0044550">
    <property type="term" value="P:secondary metabolite biosynthetic process"/>
    <property type="evidence" value="ECO:0007669"/>
    <property type="project" value="TreeGrafter"/>
</dbReference>
<dbReference type="PROSITE" id="PS50075">
    <property type="entry name" value="CARRIER"/>
    <property type="match status" value="1"/>
</dbReference>
<dbReference type="Pfam" id="PF00550">
    <property type="entry name" value="PP-binding"/>
    <property type="match status" value="1"/>
</dbReference>
<reference evidence="5 6" key="1">
    <citation type="submission" date="2016-03" db="EMBL/GenBank/DDBJ databases">
        <authorList>
            <person name="Ploux O."/>
        </authorList>
    </citation>
    <scope>NUCLEOTIDE SEQUENCE [LARGE SCALE GENOMIC DNA]</scope>
    <source>
        <strain evidence="5 6">UAMH 11012</strain>
    </source>
</reference>
<organism evidence="5 6">
    <name type="scientific">Phialocephala subalpina</name>
    <dbReference type="NCBI Taxonomy" id="576137"/>
    <lineage>
        <taxon>Eukaryota</taxon>
        <taxon>Fungi</taxon>
        <taxon>Dikarya</taxon>
        <taxon>Ascomycota</taxon>
        <taxon>Pezizomycotina</taxon>
        <taxon>Leotiomycetes</taxon>
        <taxon>Helotiales</taxon>
        <taxon>Mollisiaceae</taxon>
        <taxon>Phialocephala</taxon>
        <taxon>Phialocephala fortinii species complex</taxon>
    </lineage>
</organism>
<proteinExistence type="predicted"/>
<gene>
    <name evidence="5" type="ORF">PAC_16560</name>
</gene>